<keyword evidence="2 6" id="KW-1003">Cell membrane</keyword>
<evidence type="ECO:0000256" key="2">
    <source>
        <dbReference type="ARBA" id="ARBA00022475"/>
    </source>
</evidence>
<comment type="caution">
    <text evidence="8">The sequence shown here is derived from an EMBL/GenBank/DDBJ whole genome shotgun (WGS) entry which is preliminary data.</text>
</comment>
<comment type="subcellular location">
    <subcellularLocation>
        <location evidence="1 6">Cell membrane</location>
        <topology evidence="1 6">Multi-pass membrane protein</topology>
    </subcellularLocation>
</comment>
<dbReference type="PANTHER" id="PTHR12677">
    <property type="entry name" value="GOLGI APPARATUS MEMBRANE PROTEIN TVP38-RELATED"/>
    <property type="match status" value="1"/>
</dbReference>
<feature type="transmembrane region" description="Helical" evidence="6">
    <location>
        <begin position="175"/>
        <end position="201"/>
    </location>
</feature>
<feature type="transmembrane region" description="Helical" evidence="6">
    <location>
        <begin position="20"/>
        <end position="39"/>
    </location>
</feature>
<evidence type="ECO:0000313" key="9">
    <source>
        <dbReference type="Proteomes" id="UP000323142"/>
    </source>
</evidence>
<evidence type="ECO:0000259" key="7">
    <source>
        <dbReference type="Pfam" id="PF09335"/>
    </source>
</evidence>
<keyword evidence="4 6" id="KW-1133">Transmembrane helix</keyword>
<evidence type="ECO:0000256" key="4">
    <source>
        <dbReference type="ARBA" id="ARBA00022989"/>
    </source>
</evidence>
<dbReference type="OrthoDB" id="9779114at2"/>
<dbReference type="InterPro" id="IPR015414">
    <property type="entry name" value="TMEM64"/>
</dbReference>
<dbReference type="EMBL" id="VUOA01000037">
    <property type="protein sequence ID" value="KAA2235235.1"/>
    <property type="molecule type" value="Genomic_DNA"/>
</dbReference>
<dbReference type="AlphaFoldDB" id="A0A5B2V9H3"/>
<sequence length="243" mass="25005">MREPTEARGHGRSRKRVLPIVALALVGAFALALDLHHLISFDALKEHRAALADFVAAHRGLAALAYLGAYAAAIAVSLPGALILTVTGGFLFGTATGAALAVVGATIGATILFLVARTAFGDALRARVGGAAGRMAEGFRRDALSYLLVLRIVPLFPFFVVNLACAFLGVPLRAYVIGTALGIVPGSVVYASVGAGLGSVFDRGESFSAKGVLTPEVIGALLGLAALALVPLVYRRWSTRAEG</sequence>
<dbReference type="Pfam" id="PF09335">
    <property type="entry name" value="VTT_dom"/>
    <property type="match status" value="1"/>
</dbReference>
<evidence type="ECO:0000256" key="5">
    <source>
        <dbReference type="ARBA" id="ARBA00023136"/>
    </source>
</evidence>
<comment type="similarity">
    <text evidence="6">Belongs to the TVP38/TMEM64 family.</text>
</comment>
<reference evidence="8 9" key="1">
    <citation type="submission" date="2019-09" db="EMBL/GenBank/DDBJ databases">
        <title>Salinarimonas rosea gen. nov., sp. nov., a new member of the a-2 subgroup of the Proteobacteria.</title>
        <authorList>
            <person name="Liu J."/>
        </authorList>
    </citation>
    <scope>NUCLEOTIDE SEQUENCE [LARGE SCALE GENOMIC DNA]</scope>
    <source>
        <strain evidence="8 9">BN140002</strain>
    </source>
</reference>
<evidence type="ECO:0000256" key="3">
    <source>
        <dbReference type="ARBA" id="ARBA00022692"/>
    </source>
</evidence>
<protein>
    <recommendedName>
        <fullName evidence="6">TVP38/TMEM64 family membrane protein</fullName>
    </recommendedName>
</protein>
<accession>A0A5B2V9H3</accession>
<evidence type="ECO:0000256" key="6">
    <source>
        <dbReference type="RuleBase" id="RU366058"/>
    </source>
</evidence>
<keyword evidence="9" id="KW-1185">Reference proteome</keyword>
<dbReference type="InterPro" id="IPR032816">
    <property type="entry name" value="VTT_dom"/>
</dbReference>
<feature type="transmembrane region" description="Helical" evidence="6">
    <location>
        <begin position="213"/>
        <end position="234"/>
    </location>
</feature>
<proteinExistence type="inferred from homology"/>
<dbReference type="PANTHER" id="PTHR12677:SF59">
    <property type="entry name" value="GOLGI APPARATUS MEMBRANE PROTEIN TVP38-RELATED"/>
    <property type="match status" value="1"/>
</dbReference>
<feature type="transmembrane region" description="Helical" evidence="6">
    <location>
        <begin position="60"/>
        <end position="84"/>
    </location>
</feature>
<dbReference type="Proteomes" id="UP000323142">
    <property type="component" value="Unassembled WGS sequence"/>
</dbReference>
<evidence type="ECO:0000313" key="8">
    <source>
        <dbReference type="EMBL" id="KAA2235235.1"/>
    </source>
</evidence>
<reference evidence="8 9" key="2">
    <citation type="submission" date="2019-09" db="EMBL/GenBank/DDBJ databases">
        <authorList>
            <person name="Jin C."/>
        </authorList>
    </citation>
    <scope>NUCLEOTIDE SEQUENCE [LARGE SCALE GENOMIC DNA]</scope>
    <source>
        <strain evidence="8 9">BN140002</strain>
    </source>
</reference>
<feature type="domain" description="VTT" evidence="7">
    <location>
        <begin position="82"/>
        <end position="195"/>
    </location>
</feature>
<organism evidence="8 9">
    <name type="scientific">Salinarimonas soli</name>
    <dbReference type="NCBI Taxonomy" id="1638099"/>
    <lineage>
        <taxon>Bacteria</taxon>
        <taxon>Pseudomonadati</taxon>
        <taxon>Pseudomonadota</taxon>
        <taxon>Alphaproteobacteria</taxon>
        <taxon>Hyphomicrobiales</taxon>
        <taxon>Salinarimonadaceae</taxon>
        <taxon>Salinarimonas</taxon>
    </lineage>
</organism>
<feature type="transmembrane region" description="Helical" evidence="6">
    <location>
        <begin position="144"/>
        <end position="169"/>
    </location>
</feature>
<keyword evidence="3 6" id="KW-0812">Transmembrane</keyword>
<name>A0A5B2V9H3_9HYPH</name>
<evidence type="ECO:0000256" key="1">
    <source>
        <dbReference type="ARBA" id="ARBA00004651"/>
    </source>
</evidence>
<gene>
    <name evidence="8" type="ORF">F0L46_21050</name>
</gene>
<keyword evidence="5 6" id="KW-0472">Membrane</keyword>
<dbReference type="GO" id="GO:0005886">
    <property type="term" value="C:plasma membrane"/>
    <property type="evidence" value="ECO:0007669"/>
    <property type="project" value="UniProtKB-SubCell"/>
</dbReference>
<feature type="transmembrane region" description="Helical" evidence="6">
    <location>
        <begin position="90"/>
        <end position="115"/>
    </location>
</feature>